<evidence type="ECO:0000313" key="2">
    <source>
        <dbReference type="Proteomes" id="UP000886722"/>
    </source>
</evidence>
<sequence>MKREEIGMNAGLVWNALNEKGPMTVKDLRKATKLKDKQIFAALGWLSREDKVSTTEVENDLEVSLIR</sequence>
<reference evidence="1" key="1">
    <citation type="submission" date="2020-10" db="EMBL/GenBank/DDBJ databases">
        <authorList>
            <person name="Gilroy R."/>
        </authorList>
    </citation>
    <scope>NUCLEOTIDE SEQUENCE</scope>
    <source>
        <strain evidence="1">21143</strain>
    </source>
</reference>
<evidence type="ECO:0000313" key="1">
    <source>
        <dbReference type="EMBL" id="HIT38652.1"/>
    </source>
</evidence>
<gene>
    <name evidence="1" type="ORF">IAD06_01245</name>
</gene>
<comment type="caution">
    <text evidence="1">The sequence shown here is derived from an EMBL/GenBank/DDBJ whole genome shotgun (WGS) entry which is preliminary data.</text>
</comment>
<organism evidence="1 2">
    <name type="scientific">Candidatus Caccoplasma intestinavium</name>
    <dbReference type="NCBI Taxonomy" id="2840716"/>
    <lineage>
        <taxon>Bacteria</taxon>
        <taxon>Pseudomonadati</taxon>
        <taxon>Bacteroidota</taxon>
        <taxon>Bacteroidia</taxon>
        <taxon>Bacteroidales</taxon>
        <taxon>Bacteroidaceae</taxon>
        <taxon>Bacteroidaceae incertae sedis</taxon>
        <taxon>Candidatus Caccoplasma</taxon>
    </lineage>
</organism>
<dbReference type="Pfam" id="PF10771">
    <property type="entry name" value="DUF2582"/>
    <property type="match status" value="1"/>
</dbReference>
<dbReference type="Proteomes" id="UP000886722">
    <property type="component" value="Unassembled WGS sequence"/>
</dbReference>
<name>A0A9D1KDS1_9BACT</name>
<proteinExistence type="predicted"/>
<reference evidence="1" key="2">
    <citation type="journal article" date="2021" name="PeerJ">
        <title>Extensive microbial diversity within the chicken gut microbiome revealed by metagenomics and culture.</title>
        <authorList>
            <person name="Gilroy R."/>
            <person name="Ravi A."/>
            <person name="Getino M."/>
            <person name="Pursley I."/>
            <person name="Horton D.L."/>
            <person name="Alikhan N.F."/>
            <person name="Baker D."/>
            <person name="Gharbi K."/>
            <person name="Hall N."/>
            <person name="Watson M."/>
            <person name="Adriaenssens E.M."/>
            <person name="Foster-Nyarko E."/>
            <person name="Jarju S."/>
            <person name="Secka A."/>
            <person name="Antonio M."/>
            <person name="Oren A."/>
            <person name="Chaudhuri R.R."/>
            <person name="La Ragione R."/>
            <person name="Hildebrand F."/>
            <person name="Pallen M.J."/>
        </authorList>
    </citation>
    <scope>NUCLEOTIDE SEQUENCE</scope>
    <source>
        <strain evidence="1">21143</strain>
    </source>
</reference>
<accession>A0A9D1KDS1</accession>
<protein>
    <submittedName>
        <fullName evidence="1">Winged helix-turn-helix domain-containing protein</fullName>
    </submittedName>
</protein>
<dbReference type="EMBL" id="DVKT01000006">
    <property type="protein sequence ID" value="HIT38652.1"/>
    <property type="molecule type" value="Genomic_DNA"/>
</dbReference>
<dbReference type="InterPro" id="IPR019707">
    <property type="entry name" value="DUF2582"/>
</dbReference>
<dbReference type="InterPro" id="IPR036388">
    <property type="entry name" value="WH-like_DNA-bd_sf"/>
</dbReference>
<dbReference type="AlphaFoldDB" id="A0A9D1KDS1"/>
<dbReference type="Gene3D" id="1.10.10.10">
    <property type="entry name" value="Winged helix-like DNA-binding domain superfamily/Winged helix DNA-binding domain"/>
    <property type="match status" value="1"/>
</dbReference>